<dbReference type="OrthoDB" id="514070at2759"/>
<name>A0A6A6USP6_9PEZI</name>
<dbReference type="EMBL" id="MU004230">
    <property type="protein sequence ID" value="KAF2674421.1"/>
    <property type="molecule type" value="Genomic_DNA"/>
</dbReference>
<reference evidence="2" key="1">
    <citation type="journal article" date="2020" name="Stud. Mycol.">
        <title>101 Dothideomycetes genomes: a test case for predicting lifestyles and emergence of pathogens.</title>
        <authorList>
            <person name="Haridas S."/>
            <person name="Albert R."/>
            <person name="Binder M."/>
            <person name="Bloem J."/>
            <person name="Labutti K."/>
            <person name="Salamov A."/>
            <person name="Andreopoulos B."/>
            <person name="Baker S."/>
            <person name="Barry K."/>
            <person name="Bills G."/>
            <person name="Bluhm B."/>
            <person name="Cannon C."/>
            <person name="Castanera R."/>
            <person name="Culley D."/>
            <person name="Daum C."/>
            <person name="Ezra D."/>
            <person name="Gonzalez J."/>
            <person name="Henrissat B."/>
            <person name="Kuo A."/>
            <person name="Liang C."/>
            <person name="Lipzen A."/>
            <person name="Lutzoni F."/>
            <person name="Magnuson J."/>
            <person name="Mondo S."/>
            <person name="Nolan M."/>
            <person name="Ohm R."/>
            <person name="Pangilinan J."/>
            <person name="Park H.-J."/>
            <person name="Ramirez L."/>
            <person name="Alfaro M."/>
            <person name="Sun H."/>
            <person name="Tritt A."/>
            <person name="Yoshinaga Y."/>
            <person name="Zwiers L.-H."/>
            <person name="Turgeon B."/>
            <person name="Goodwin S."/>
            <person name="Spatafora J."/>
            <person name="Crous P."/>
            <person name="Grigoriev I."/>
        </authorList>
    </citation>
    <scope>NUCLEOTIDE SEQUENCE</scope>
    <source>
        <strain evidence="2">CBS 115976</strain>
    </source>
</reference>
<protein>
    <submittedName>
        <fullName evidence="2">Uncharacterized protein</fullName>
    </submittedName>
</protein>
<feature type="compositionally biased region" description="Polar residues" evidence="1">
    <location>
        <begin position="38"/>
        <end position="57"/>
    </location>
</feature>
<dbReference type="AlphaFoldDB" id="A0A6A6USP6"/>
<evidence type="ECO:0000313" key="3">
    <source>
        <dbReference type="Proteomes" id="UP000799302"/>
    </source>
</evidence>
<feature type="compositionally biased region" description="Low complexity" evidence="1">
    <location>
        <begin position="1"/>
        <end position="24"/>
    </location>
</feature>
<organism evidence="2 3">
    <name type="scientific">Microthyrium microscopicum</name>
    <dbReference type="NCBI Taxonomy" id="703497"/>
    <lineage>
        <taxon>Eukaryota</taxon>
        <taxon>Fungi</taxon>
        <taxon>Dikarya</taxon>
        <taxon>Ascomycota</taxon>
        <taxon>Pezizomycotina</taxon>
        <taxon>Dothideomycetes</taxon>
        <taxon>Dothideomycetes incertae sedis</taxon>
        <taxon>Microthyriales</taxon>
        <taxon>Microthyriaceae</taxon>
        <taxon>Microthyrium</taxon>
    </lineage>
</organism>
<gene>
    <name evidence="2" type="ORF">BT63DRAFT_9849</name>
</gene>
<dbReference type="Proteomes" id="UP000799302">
    <property type="component" value="Unassembled WGS sequence"/>
</dbReference>
<accession>A0A6A6USP6</accession>
<proteinExistence type="predicted"/>
<keyword evidence="3" id="KW-1185">Reference proteome</keyword>
<evidence type="ECO:0000313" key="2">
    <source>
        <dbReference type="EMBL" id="KAF2674421.1"/>
    </source>
</evidence>
<feature type="region of interest" description="Disordered" evidence="1">
    <location>
        <begin position="1"/>
        <end position="57"/>
    </location>
</feature>
<evidence type="ECO:0000256" key="1">
    <source>
        <dbReference type="SAM" id="MobiDB-lite"/>
    </source>
</evidence>
<sequence>MVTTRSAASKAEASKAPAKTKTPANVSRKRKEPDTSEAKSTTTSKRQKTPSKSSSSVVLINRSPVLQLWGACVAHKVHPDLPWSTCLSAGTSVARLCAVAKGKSIGVIEEKDKDEKDSTKKSAKSERLEVMHFKLKKSDMKPAKEELLSKKFGDRYEDVRKVFEESLQSWSSDGLEDLNKAAFHMYEEFRPTVKSGQGGWGKKGELDLDTVRKVVSKA</sequence>